<dbReference type="EMBL" id="CP047418">
    <property type="protein sequence ID" value="QLL77982.1"/>
    <property type="molecule type" value="Genomic_DNA"/>
</dbReference>
<dbReference type="REBASE" id="441169">
    <property type="entry name" value="M.Lsa1AORF4780P"/>
</dbReference>
<evidence type="ECO:0000313" key="2">
    <source>
        <dbReference type="Proteomes" id="UP000510886"/>
    </source>
</evidence>
<proteinExistence type="predicted"/>
<dbReference type="Proteomes" id="UP000510886">
    <property type="component" value="Chromosome"/>
</dbReference>
<dbReference type="AlphaFoldDB" id="A0A7H9EL34"/>
<name>A0A7H9EL34_9LACO</name>
<reference evidence="1 2" key="1">
    <citation type="submission" date="2020-01" db="EMBL/GenBank/DDBJ databases">
        <title>Complete and circular genome sequences of six lactobacillus isolates from horses.</title>
        <authorList>
            <person name="Hassan H.M."/>
        </authorList>
    </citation>
    <scope>NUCLEOTIDE SEQUENCE [LARGE SCALE GENOMIC DNA]</scope>
    <source>
        <strain evidence="1 2">1A</strain>
    </source>
</reference>
<evidence type="ECO:0000313" key="1">
    <source>
        <dbReference type="EMBL" id="QLL77982.1"/>
    </source>
</evidence>
<sequence length="165" mass="19033">MFLGSGSTAATALKLHRQFIGIEQINSQMNLILRRMVNVINGDQTGISKGVDWQGGSSFVYAELMEKNQGYLKDLQTAENMAELMVVYTRMKSNADIDFRVDLAKFEEEIEKFNSLDGRKKELIRILDKNQLYYNYGNIDDENVRDLITDTDYQFNKAFYKKDGE</sequence>
<dbReference type="InterPro" id="IPR029063">
    <property type="entry name" value="SAM-dependent_MTases_sf"/>
</dbReference>
<protein>
    <recommendedName>
        <fullName evidence="3">Site-specific DNA-methyltransferase</fullName>
    </recommendedName>
</protein>
<gene>
    <name evidence="1" type="ORF">GTO87_04780</name>
</gene>
<evidence type="ECO:0008006" key="3">
    <source>
        <dbReference type="Google" id="ProtNLM"/>
    </source>
</evidence>
<dbReference type="SUPFAM" id="SSF53335">
    <property type="entry name" value="S-adenosyl-L-methionine-dependent methyltransferases"/>
    <property type="match status" value="1"/>
</dbReference>
<dbReference type="KEGG" id="lsw:GTO87_04780"/>
<organism evidence="1 2">
    <name type="scientific">Ligilactobacillus saerimneri</name>
    <dbReference type="NCBI Taxonomy" id="228229"/>
    <lineage>
        <taxon>Bacteria</taxon>
        <taxon>Bacillati</taxon>
        <taxon>Bacillota</taxon>
        <taxon>Bacilli</taxon>
        <taxon>Lactobacillales</taxon>
        <taxon>Lactobacillaceae</taxon>
        <taxon>Ligilactobacillus</taxon>
    </lineage>
</organism>
<accession>A0A7H9EL34</accession>
<dbReference type="Gene3D" id="3.40.50.150">
    <property type="entry name" value="Vaccinia Virus protein VP39"/>
    <property type="match status" value="1"/>
</dbReference>